<evidence type="ECO:0000256" key="1">
    <source>
        <dbReference type="SAM" id="SignalP"/>
    </source>
</evidence>
<dbReference type="Proteomes" id="UP000320386">
    <property type="component" value="Chromosome"/>
</dbReference>
<dbReference type="GO" id="GO:0016787">
    <property type="term" value="F:hydrolase activity"/>
    <property type="evidence" value="ECO:0007669"/>
    <property type="project" value="InterPro"/>
</dbReference>
<feature type="chain" id="PRO_5021710727" description="Calcineurin-like phosphoesterase domain-containing protein" evidence="1">
    <location>
        <begin position="21"/>
        <end position="473"/>
    </location>
</feature>
<dbReference type="RefSeq" id="WP_236254668.1">
    <property type="nucleotide sequence ID" value="NZ_CP036280.1"/>
</dbReference>
<sequence precursor="true">MKIFAQSVAVAVSLAVGAQAGAEVFRFVSLPDTQIYSENRFPSMSFPPITDPAGTATIFSAQTQWIVDNAEAMNIRYVGHLGDIVQNAQDPARAPQEWANAKAAMDKLLDADIPHGTVMGNHDDEEHGEDYNAGYLANFGPQVFAGRSWYTDSSPGGGGNYQLMDHEGQKIGFLNFSIDQPQAEIDWANNIIRSNPDTLFVLGTHRYMYDYKLIAGRYNEENITPLGTFVVKENFAPGVPDGNYGQQMYEKLVVPNDNVFMLHAGHFHSEWMRLSGSFDSVVEETVEILTDYQDARNGGDGWMRIYEIDLESSTFSWKTYSPTLDEYRSTLHHFVETIQQAWIQRDQVKALLGFGSDAEYLGFLEANLKDNPLIPDNFLALHPDWDADYFNAYLADMFNVPNGGSIPAGFENILEWENLWMLAFAADPTNPLDFSDGLRSPSGSLAVNYNAFVPEPASLALLSLGAAMLMRRR</sequence>
<evidence type="ECO:0000259" key="2">
    <source>
        <dbReference type="Pfam" id="PF00149"/>
    </source>
</evidence>
<protein>
    <recommendedName>
        <fullName evidence="2">Calcineurin-like phosphoesterase domain-containing protein</fullName>
    </recommendedName>
</protein>
<dbReference type="SUPFAM" id="SSF56300">
    <property type="entry name" value="Metallo-dependent phosphatases"/>
    <property type="match status" value="1"/>
</dbReference>
<dbReference type="InterPro" id="IPR029052">
    <property type="entry name" value="Metallo-depent_PP-like"/>
</dbReference>
<keyword evidence="1" id="KW-0732">Signal</keyword>
<keyword evidence="4" id="KW-1185">Reference proteome</keyword>
<gene>
    <name evidence="3" type="ORF">Pan265_08500</name>
</gene>
<dbReference type="KEGG" id="mcad:Pan265_08500"/>
<dbReference type="Pfam" id="PF00149">
    <property type="entry name" value="Metallophos"/>
    <property type="match status" value="1"/>
</dbReference>
<dbReference type="PANTHER" id="PTHR43143">
    <property type="entry name" value="METALLOPHOSPHOESTERASE, CALCINEURIN SUPERFAMILY"/>
    <property type="match status" value="1"/>
</dbReference>
<name>A0A518BVJ8_9BACT</name>
<dbReference type="InterPro" id="IPR004843">
    <property type="entry name" value="Calcineurin-like_PHP"/>
</dbReference>
<feature type="domain" description="Calcineurin-like phosphoesterase" evidence="2">
    <location>
        <begin position="73"/>
        <end position="209"/>
    </location>
</feature>
<proteinExistence type="predicted"/>
<feature type="signal peptide" evidence="1">
    <location>
        <begin position="1"/>
        <end position="20"/>
    </location>
</feature>
<organism evidence="3 4">
    <name type="scientific">Mucisphaera calidilacus</name>
    <dbReference type="NCBI Taxonomy" id="2527982"/>
    <lineage>
        <taxon>Bacteria</taxon>
        <taxon>Pseudomonadati</taxon>
        <taxon>Planctomycetota</taxon>
        <taxon>Phycisphaerae</taxon>
        <taxon>Phycisphaerales</taxon>
        <taxon>Phycisphaeraceae</taxon>
        <taxon>Mucisphaera</taxon>
    </lineage>
</organism>
<dbReference type="NCBIfam" id="TIGR02595">
    <property type="entry name" value="PEP_CTERM"/>
    <property type="match status" value="1"/>
</dbReference>
<accession>A0A518BVJ8</accession>
<evidence type="ECO:0000313" key="3">
    <source>
        <dbReference type="EMBL" id="QDU71005.1"/>
    </source>
</evidence>
<evidence type="ECO:0000313" key="4">
    <source>
        <dbReference type="Proteomes" id="UP000320386"/>
    </source>
</evidence>
<dbReference type="EMBL" id="CP036280">
    <property type="protein sequence ID" value="QDU71005.1"/>
    <property type="molecule type" value="Genomic_DNA"/>
</dbReference>
<dbReference type="Gene3D" id="3.60.21.10">
    <property type="match status" value="1"/>
</dbReference>
<dbReference type="InterPro" id="IPR013424">
    <property type="entry name" value="Ice-binding_C"/>
</dbReference>
<reference evidence="3 4" key="1">
    <citation type="submission" date="2019-02" db="EMBL/GenBank/DDBJ databases">
        <title>Deep-cultivation of Planctomycetes and their phenomic and genomic characterization uncovers novel biology.</title>
        <authorList>
            <person name="Wiegand S."/>
            <person name="Jogler M."/>
            <person name="Boedeker C."/>
            <person name="Pinto D."/>
            <person name="Vollmers J."/>
            <person name="Rivas-Marin E."/>
            <person name="Kohn T."/>
            <person name="Peeters S.H."/>
            <person name="Heuer A."/>
            <person name="Rast P."/>
            <person name="Oberbeckmann S."/>
            <person name="Bunk B."/>
            <person name="Jeske O."/>
            <person name="Meyerdierks A."/>
            <person name="Storesund J.E."/>
            <person name="Kallscheuer N."/>
            <person name="Luecker S."/>
            <person name="Lage O.M."/>
            <person name="Pohl T."/>
            <person name="Merkel B.J."/>
            <person name="Hornburger P."/>
            <person name="Mueller R.-W."/>
            <person name="Bruemmer F."/>
            <person name="Labrenz M."/>
            <person name="Spormann A.M."/>
            <person name="Op den Camp H."/>
            <person name="Overmann J."/>
            <person name="Amann R."/>
            <person name="Jetten M.S.M."/>
            <person name="Mascher T."/>
            <person name="Medema M.H."/>
            <person name="Devos D.P."/>
            <person name="Kaster A.-K."/>
            <person name="Ovreas L."/>
            <person name="Rohde M."/>
            <person name="Galperin M.Y."/>
            <person name="Jogler C."/>
        </authorList>
    </citation>
    <scope>NUCLEOTIDE SEQUENCE [LARGE SCALE GENOMIC DNA]</scope>
    <source>
        <strain evidence="3 4">Pan265</strain>
    </source>
</reference>
<dbReference type="InterPro" id="IPR051918">
    <property type="entry name" value="STPP_CPPED1"/>
</dbReference>
<dbReference type="AlphaFoldDB" id="A0A518BVJ8"/>
<dbReference type="PANTHER" id="PTHR43143:SF5">
    <property type="entry name" value="SECRETED PROTEIN"/>
    <property type="match status" value="1"/>
</dbReference>